<dbReference type="GO" id="GO:0008528">
    <property type="term" value="F:G protein-coupled peptide receptor activity"/>
    <property type="evidence" value="ECO:0007669"/>
    <property type="project" value="TreeGrafter"/>
</dbReference>
<comment type="caution">
    <text evidence="7">The sequence shown here is derived from an EMBL/GenBank/DDBJ whole genome shotgun (WGS) entry which is preliminary data.</text>
</comment>
<keyword evidence="7" id="KW-0675">Receptor</keyword>
<name>A0A443S3P1_9ACAR</name>
<dbReference type="GO" id="GO:0005886">
    <property type="term" value="C:plasma membrane"/>
    <property type="evidence" value="ECO:0007669"/>
    <property type="project" value="TreeGrafter"/>
</dbReference>
<evidence type="ECO:0000259" key="6">
    <source>
        <dbReference type="PROSITE" id="PS50262"/>
    </source>
</evidence>
<feature type="domain" description="G-protein coupled receptors family 1 profile" evidence="6">
    <location>
        <begin position="1"/>
        <end position="44"/>
    </location>
</feature>
<dbReference type="OrthoDB" id="6430882at2759"/>
<keyword evidence="4 5" id="KW-0472">Membrane</keyword>
<sequence>FICWVPIMIIKFIALSGIHIDEFLYAWLAIFLLPVNSALNPVLYTLTTRLFKQQFSKFVYSWRSTPSMTLEPLHSQAQRLNSLRINMNSLSDQTI</sequence>
<dbReference type="PANTHER" id="PTHR24372">
    <property type="entry name" value="GLYCOPROTEIN HORMONE RECEPTOR"/>
    <property type="match status" value="1"/>
</dbReference>
<feature type="transmembrane region" description="Helical" evidence="5">
    <location>
        <begin position="24"/>
        <end position="47"/>
    </location>
</feature>
<keyword evidence="8" id="KW-1185">Reference proteome</keyword>
<dbReference type="SUPFAM" id="SSF81321">
    <property type="entry name" value="Family A G protein-coupled receptor-like"/>
    <property type="match status" value="1"/>
</dbReference>
<gene>
    <name evidence="7" type="ORF">B4U80_14063</name>
</gene>
<dbReference type="PROSITE" id="PS50262">
    <property type="entry name" value="G_PROTEIN_RECEP_F1_2"/>
    <property type="match status" value="1"/>
</dbReference>
<proteinExistence type="predicted"/>
<dbReference type="GO" id="GO:0009755">
    <property type="term" value="P:hormone-mediated signaling pathway"/>
    <property type="evidence" value="ECO:0007669"/>
    <property type="project" value="TreeGrafter"/>
</dbReference>
<accession>A0A443S3P1</accession>
<comment type="subcellular location">
    <subcellularLocation>
        <location evidence="1">Membrane</location>
    </subcellularLocation>
</comment>
<dbReference type="VEuPathDB" id="VectorBase:LDEU009889"/>
<organism evidence="7 8">
    <name type="scientific">Leptotrombidium deliense</name>
    <dbReference type="NCBI Taxonomy" id="299467"/>
    <lineage>
        <taxon>Eukaryota</taxon>
        <taxon>Metazoa</taxon>
        <taxon>Ecdysozoa</taxon>
        <taxon>Arthropoda</taxon>
        <taxon>Chelicerata</taxon>
        <taxon>Arachnida</taxon>
        <taxon>Acari</taxon>
        <taxon>Acariformes</taxon>
        <taxon>Trombidiformes</taxon>
        <taxon>Prostigmata</taxon>
        <taxon>Anystina</taxon>
        <taxon>Parasitengona</taxon>
        <taxon>Trombiculoidea</taxon>
        <taxon>Trombiculidae</taxon>
        <taxon>Leptotrombidium</taxon>
    </lineage>
</organism>
<evidence type="ECO:0000313" key="7">
    <source>
        <dbReference type="EMBL" id="RWS22152.1"/>
    </source>
</evidence>
<dbReference type="AlphaFoldDB" id="A0A443S3P1"/>
<dbReference type="PANTHER" id="PTHR24372:SF80">
    <property type="entry name" value="FI21465P1-RELATED"/>
    <property type="match status" value="1"/>
</dbReference>
<dbReference type="STRING" id="299467.A0A443S3P1"/>
<evidence type="ECO:0000256" key="5">
    <source>
        <dbReference type="SAM" id="Phobius"/>
    </source>
</evidence>
<evidence type="ECO:0000256" key="4">
    <source>
        <dbReference type="ARBA" id="ARBA00023136"/>
    </source>
</evidence>
<evidence type="ECO:0000256" key="1">
    <source>
        <dbReference type="ARBA" id="ARBA00004370"/>
    </source>
</evidence>
<dbReference type="GO" id="GO:0007189">
    <property type="term" value="P:adenylate cyclase-activating G protein-coupled receptor signaling pathway"/>
    <property type="evidence" value="ECO:0007669"/>
    <property type="project" value="TreeGrafter"/>
</dbReference>
<reference evidence="7 8" key="1">
    <citation type="journal article" date="2018" name="Gigascience">
        <title>Genomes of trombidid mites reveal novel predicted allergens and laterally-transferred genes associated with secondary metabolism.</title>
        <authorList>
            <person name="Dong X."/>
            <person name="Chaisiri K."/>
            <person name="Xia D."/>
            <person name="Armstrong S.D."/>
            <person name="Fang Y."/>
            <person name="Donnelly M.J."/>
            <person name="Kadowaki T."/>
            <person name="McGarry J.W."/>
            <person name="Darby A.C."/>
            <person name="Makepeace B.L."/>
        </authorList>
    </citation>
    <scope>NUCLEOTIDE SEQUENCE [LARGE SCALE GENOMIC DNA]</scope>
    <source>
        <strain evidence="7">UoL-UT</strain>
    </source>
</reference>
<evidence type="ECO:0000256" key="3">
    <source>
        <dbReference type="ARBA" id="ARBA00022989"/>
    </source>
</evidence>
<feature type="non-terminal residue" evidence="7">
    <location>
        <position position="1"/>
    </location>
</feature>
<evidence type="ECO:0000313" key="8">
    <source>
        <dbReference type="Proteomes" id="UP000288716"/>
    </source>
</evidence>
<dbReference type="InterPro" id="IPR017452">
    <property type="entry name" value="GPCR_Rhodpsn_7TM"/>
</dbReference>
<protein>
    <submittedName>
        <fullName evidence="7">Relaxin receptor 1-like protein</fullName>
    </submittedName>
</protein>
<dbReference type="Gene3D" id="1.20.1070.10">
    <property type="entry name" value="Rhodopsin 7-helix transmembrane proteins"/>
    <property type="match status" value="1"/>
</dbReference>
<evidence type="ECO:0000256" key="2">
    <source>
        <dbReference type="ARBA" id="ARBA00022692"/>
    </source>
</evidence>
<keyword evidence="3 5" id="KW-1133">Transmembrane helix</keyword>
<dbReference type="EMBL" id="NCKV01009651">
    <property type="protein sequence ID" value="RWS22152.1"/>
    <property type="molecule type" value="Genomic_DNA"/>
</dbReference>
<dbReference type="Proteomes" id="UP000288716">
    <property type="component" value="Unassembled WGS sequence"/>
</dbReference>
<keyword evidence="2 5" id="KW-0812">Transmembrane</keyword>